<dbReference type="PROSITE" id="PS50005">
    <property type="entry name" value="TPR"/>
    <property type="match status" value="2"/>
</dbReference>
<reference evidence="5 6" key="1">
    <citation type="submission" date="2020-08" db="EMBL/GenBank/DDBJ databases">
        <title>Genomic Encyclopedia of Type Strains, Phase IV (KMG-IV): sequencing the most valuable type-strain genomes for metagenomic binning, comparative biology and taxonomic classification.</title>
        <authorList>
            <person name="Goeker M."/>
        </authorList>
    </citation>
    <scope>NUCLEOTIDE SEQUENCE [LARGE SCALE GENOMIC DNA]</scope>
    <source>
        <strain evidence="5 6">DSM 22548</strain>
    </source>
</reference>
<keyword evidence="1" id="KW-0677">Repeat</keyword>
<keyword evidence="2 3" id="KW-0802">TPR repeat</keyword>
<dbReference type="InterPro" id="IPR050498">
    <property type="entry name" value="Ycf3"/>
</dbReference>
<feature type="repeat" description="TPR" evidence="3">
    <location>
        <begin position="264"/>
        <end position="297"/>
    </location>
</feature>
<organism evidence="5 6">
    <name type="scientific">Alloprevotella rava</name>
    <dbReference type="NCBI Taxonomy" id="671218"/>
    <lineage>
        <taxon>Bacteria</taxon>
        <taxon>Pseudomonadati</taxon>
        <taxon>Bacteroidota</taxon>
        <taxon>Bacteroidia</taxon>
        <taxon>Bacteroidales</taxon>
        <taxon>Prevotellaceae</taxon>
        <taxon>Alloprevotella</taxon>
    </lineage>
</organism>
<dbReference type="InterPro" id="IPR011990">
    <property type="entry name" value="TPR-like_helical_dom_sf"/>
</dbReference>
<dbReference type="SUPFAM" id="SSF48452">
    <property type="entry name" value="TPR-like"/>
    <property type="match status" value="2"/>
</dbReference>
<evidence type="ECO:0000313" key="6">
    <source>
        <dbReference type="Proteomes" id="UP000541425"/>
    </source>
</evidence>
<gene>
    <name evidence="5" type="ORF">FHS60_000308</name>
</gene>
<dbReference type="InterPro" id="IPR005158">
    <property type="entry name" value="BTAD"/>
</dbReference>
<comment type="caution">
    <text evidence="5">The sequence shown here is derived from an EMBL/GenBank/DDBJ whole genome shotgun (WGS) entry which is preliminary data.</text>
</comment>
<evidence type="ECO:0000313" key="5">
    <source>
        <dbReference type="EMBL" id="MBB3701866.1"/>
    </source>
</evidence>
<feature type="domain" description="Bacterial transcriptional activator" evidence="4">
    <location>
        <begin position="152"/>
        <end position="224"/>
    </location>
</feature>
<dbReference type="Proteomes" id="UP000541425">
    <property type="component" value="Unassembled WGS sequence"/>
</dbReference>
<accession>A0A7W5UG66</accession>
<dbReference type="SMART" id="SM00028">
    <property type="entry name" value="TPR"/>
    <property type="match status" value="5"/>
</dbReference>
<dbReference type="Gene3D" id="1.25.40.10">
    <property type="entry name" value="Tetratricopeptide repeat domain"/>
    <property type="match status" value="3"/>
</dbReference>
<dbReference type="Pfam" id="PF14559">
    <property type="entry name" value="TPR_19"/>
    <property type="match status" value="1"/>
</dbReference>
<name>A0A7W5UG66_9BACT</name>
<evidence type="ECO:0000259" key="4">
    <source>
        <dbReference type="Pfam" id="PF03704"/>
    </source>
</evidence>
<dbReference type="Pfam" id="PF03704">
    <property type="entry name" value="BTAD"/>
    <property type="match status" value="1"/>
</dbReference>
<dbReference type="AlphaFoldDB" id="A0A7W5UG66"/>
<proteinExistence type="predicted"/>
<protein>
    <submittedName>
        <fullName evidence="5">Tetratricopeptide (TPR) repeat protein</fullName>
    </submittedName>
</protein>
<evidence type="ECO:0000256" key="2">
    <source>
        <dbReference type="ARBA" id="ARBA00022803"/>
    </source>
</evidence>
<evidence type="ECO:0000256" key="1">
    <source>
        <dbReference type="ARBA" id="ARBA00022737"/>
    </source>
</evidence>
<dbReference type="PANTHER" id="PTHR44858:SF1">
    <property type="entry name" value="UDP-N-ACETYLGLUCOSAMINE--PEPTIDE N-ACETYLGLUCOSAMINYLTRANSFERASE SPINDLY-RELATED"/>
    <property type="match status" value="1"/>
</dbReference>
<feature type="repeat" description="TPR" evidence="3">
    <location>
        <begin position="230"/>
        <end position="263"/>
    </location>
</feature>
<dbReference type="EMBL" id="JACICA010000001">
    <property type="protein sequence ID" value="MBB3701866.1"/>
    <property type="molecule type" value="Genomic_DNA"/>
</dbReference>
<evidence type="ECO:0000256" key="3">
    <source>
        <dbReference type="PROSITE-ProRule" id="PRU00339"/>
    </source>
</evidence>
<dbReference type="PROSITE" id="PS50293">
    <property type="entry name" value="TPR_REGION"/>
    <property type="match status" value="1"/>
</dbReference>
<sequence length="324" mass="36615">MGFFKNLFGASEPKTEADQKNDTEKMFNIFHDDGVRAKNMGELIFAEQCFTKALEIREDAPTRSYLVEVLILLQRYDEAVPQLQHLLDAAPENLEVALLLASTYGRTKNYEAEQALADKIRGQHPDDPRALYFAGEAAHGLDQDFQAIAFLTQALQQEEHYPAALLLRAQILASMGQYNEVLADAEALLALDNENEEFLLLHADALQGTGRDIEAEESYLKVREMNPFSIEAMEKLGAFYALHHQLDKALALYDEAIELQPDNAVAYKLRGAVKLQLNDKLGAEDDLKKSLELQPESAKELDGEYSNIENKMEQRYRAQNPFQF</sequence>
<dbReference type="InterPro" id="IPR019734">
    <property type="entry name" value="TPR_rpt"/>
</dbReference>
<dbReference type="RefSeq" id="WP_183694013.1">
    <property type="nucleotide sequence ID" value="NZ_JACICA010000001.1"/>
</dbReference>
<dbReference type="PANTHER" id="PTHR44858">
    <property type="entry name" value="TETRATRICOPEPTIDE REPEAT PROTEIN 6"/>
    <property type="match status" value="1"/>
</dbReference>